<feature type="transmembrane region" description="Helical" evidence="2">
    <location>
        <begin position="138"/>
        <end position="158"/>
    </location>
</feature>
<feature type="compositionally biased region" description="Polar residues" evidence="1">
    <location>
        <begin position="464"/>
        <end position="473"/>
    </location>
</feature>
<keyword evidence="2" id="KW-0812">Transmembrane</keyword>
<comment type="caution">
    <text evidence="3">The sequence shown here is derived from an EMBL/GenBank/DDBJ whole genome shotgun (WGS) entry which is preliminary data.</text>
</comment>
<feature type="region of interest" description="Disordered" evidence="1">
    <location>
        <begin position="450"/>
        <end position="473"/>
    </location>
</feature>
<keyword evidence="2" id="KW-0472">Membrane</keyword>
<dbReference type="EMBL" id="NBBJ01000005">
    <property type="protein sequence ID" value="OWK28635.1"/>
    <property type="molecule type" value="Genomic_DNA"/>
</dbReference>
<name>A0A245ZFW9_9SPHN</name>
<keyword evidence="2" id="KW-1133">Transmembrane helix</keyword>
<dbReference type="Proteomes" id="UP000197783">
    <property type="component" value="Unassembled WGS sequence"/>
</dbReference>
<protein>
    <recommendedName>
        <fullName evidence="5">DUF389 domain-containing protein</fullName>
    </recommendedName>
</protein>
<dbReference type="PANTHER" id="PTHR20992:SF9">
    <property type="entry name" value="AT15442P-RELATED"/>
    <property type="match status" value="1"/>
</dbReference>
<feature type="transmembrane region" description="Helical" evidence="2">
    <location>
        <begin position="204"/>
        <end position="224"/>
    </location>
</feature>
<evidence type="ECO:0000313" key="3">
    <source>
        <dbReference type="EMBL" id="OWK28635.1"/>
    </source>
</evidence>
<keyword evidence="4" id="KW-1185">Reference proteome</keyword>
<evidence type="ECO:0008006" key="5">
    <source>
        <dbReference type="Google" id="ProtNLM"/>
    </source>
</evidence>
<proteinExistence type="predicted"/>
<organism evidence="3 4">
    <name type="scientific">Sphingomonas mucosissima</name>
    <dbReference type="NCBI Taxonomy" id="370959"/>
    <lineage>
        <taxon>Bacteria</taxon>
        <taxon>Pseudomonadati</taxon>
        <taxon>Pseudomonadota</taxon>
        <taxon>Alphaproteobacteria</taxon>
        <taxon>Sphingomonadales</taxon>
        <taxon>Sphingomonadaceae</taxon>
        <taxon>Sphingomonas</taxon>
    </lineage>
</organism>
<dbReference type="PANTHER" id="PTHR20992">
    <property type="entry name" value="AT15442P-RELATED"/>
    <property type="match status" value="1"/>
</dbReference>
<dbReference type="RefSeq" id="WP_245833344.1">
    <property type="nucleotide sequence ID" value="NZ_NBBJ01000005.1"/>
</dbReference>
<gene>
    <name evidence="3" type="ORF">SPMU_28980</name>
</gene>
<feature type="transmembrane region" description="Helical" evidence="2">
    <location>
        <begin position="113"/>
        <end position="131"/>
    </location>
</feature>
<sequence>MHHAAVIERIVAESGWSGSYLFAILISAGIAILGLLLPSSAVIIGAMLISPLMLPIIGLGFGIATFDLNEIRRSVWALLLGALFAVGLSTIIVAASPIQTVTSEIAVRTRPNLFDLLVALLSALAGSYAIINERSTTVVGVAIATALMPPLAVVGFGLATQNWTVLGGSLLLFLTNLITIALTAATVARLYGFGAHLSPGQTRLQGTLIVAGLAALAVPLGFALKQIAVESFARRQIREAVLQPFSSNARISQLDIDFAREPAVVRAIVLTPMIVPGADAQVIAATREAVRIPLDLHVDQIRVGLESGAGEAAQIAAAQSSDGRAPVARDARNVVAERIALIAGVPEEEVLVDTVARRAAVRLAPLPGADFATYRAVEQRATLANGNWTVDLTPPDGALPIIPIADETPDADALGVAAWAARRLDRGITVSGPATARDAAITQLTTDGVRVTAGPSRRGDTLTLDWTSAQPAR</sequence>
<feature type="transmembrane region" description="Helical" evidence="2">
    <location>
        <begin position="170"/>
        <end position="192"/>
    </location>
</feature>
<feature type="transmembrane region" description="Helical" evidence="2">
    <location>
        <begin position="20"/>
        <end position="37"/>
    </location>
</feature>
<dbReference type="Pfam" id="PF04087">
    <property type="entry name" value="DUF389"/>
    <property type="match status" value="1"/>
</dbReference>
<evidence type="ECO:0000313" key="4">
    <source>
        <dbReference type="Proteomes" id="UP000197783"/>
    </source>
</evidence>
<dbReference type="InterPro" id="IPR005240">
    <property type="entry name" value="DUF389"/>
</dbReference>
<reference evidence="3 4" key="1">
    <citation type="submission" date="2017-03" db="EMBL/GenBank/DDBJ databases">
        <title>Genome sequence of Sphingomonas mucosissima DSM 17494.</title>
        <authorList>
            <person name="Poehlein A."/>
            <person name="Wuebbeler J.H."/>
            <person name="Steinbuechel A."/>
            <person name="Daniel R."/>
        </authorList>
    </citation>
    <scope>NUCLEOTIDE SEQUENCE [LARGE SCALE GENOMIC DNA]</scope>
    <source>
        <strain evidence="3 4">DSM 17494</strain>
    </source>
</reference>
<feature type="transmembrane region" description="Helical" evidence="2">
    <location>
        <begin position="75"/>
        <end position="98"/>
    </location>
</feature>
<evidence type="ECO:0000256" key="2">
    <source>
        <dbReference type="SAM" id="Phobius"/>
    </source>
</evidence>
<evidence type="ECO:0000256" key="1">
    <source>
        <dbReference type="SAM" id="MobiDB-lite"/>
    </source>
</evidence>
<accession>A0A245ZFW9</accession>
<feature type="transmembrane region" description="Helical" evidence="2">
    <location>
        <begin position="43"/>
        <end position="63"/>
    </location>
</feature>
<dbReference type="AlphaFoldDB" id="A0A245ZFW9"/>